<sequence>MSAPEREDGTIRPVTEAAYWYEKVSAGDISDTEMLRFEQWLEEPQNQADYADCARLWNAAAVPEFWADGREAAPAERRGGVWRRRGMALAASIVVLVGSALLWPLLQGGDHYQTVVGEQRLVVLADESTLFLNTDTVVAVNYSGQRRQVRLAQGEVIFDVRPDPGRPFEVETPAGTVRVVGTRFALRSLENENVKLAVSEGRVAVSPRGATRADPSPVFKAGETLDFDSDGIASRDSGVDVETLLQWRSGVVSFSGEALPMVIREISRYTSKRIEFRGEELSGLRVSGIFRVGEVDAFLEGLAAAFPVAVVRAADGGVVITAS</sequence>
<dbReference type="EMBL" id="CP048711">
    <property type="protein sequence ID" value="QIB64540.1"/>
    <property type="molecule type" value="Genomic_DNA"/>
</dbReference>
<name>A0A6C0TXI0_9GAMM</name>
<evidence type="ECO:0000259" key="2">
    <source>
        <dbReference type="Pfam" id="PF04773"/>
    </source>
</evidence>
<dbReference type="RefSeq" id="WP_163493790.1">
    <property type="nucleotide sequence ID" value="NZ_CP048711.1"/>
</dbReference>
<proteinExistence type="predicted"/>
<dbReference type="PIRSF" id="PIRSF018266">
    <property type="entry name" value="FecR"/>
    <property type="match status" value="1"/>
</dbReference>
<dbReference type="PANTHER" id="PTHR30273">
    <property type="entry name" value="PERIPLASMIC SIGNAL SENSOR AND SIGMA FACTOR ACTIVATOR FECR-RELATED"/>
    <property type="match status" value="1"/>
</dbReference>
<keyword evidence="1" id="KW-0812">Transmembrane</keyword>
<dbReference type="Gene3D" id="2.60.120.1440">
    <property type="match status" value="1"/>
</dbReference>
<dbReference type="PANTHER" id="PTHR30273:SF2">
    <property type="entry name" value="PROTEIN FECR"/>
    <property type="match status" value="1"/>
</dbReference>
<organism evidence="3 4">
    <name type="scientific">Kineobactrum salinum</name>
    <dbReference type="NCBI Taxonomy" id="2708301"/>
    <lineage>
        <taxon>Bacteria</taxon>
        <taxon>Pseudomonadati</taxon>
        <taxon>Pseudomonadota</taxon>
        <taxon>Gammaproteobacteria</taxon>
        <taxon>Cellvibrionales</taxon>
        <taxon>Halieaceae</taxon>
        <taxon>Kineobactrum</taxon>
    </lineage>
</organism>
<dbReference type="Proteomes" id="UP000477680">
    <property type="component" value="Chromosome"/>
</dbReference>
<feature type="transmembrane region" description="Helical" evidence="1">
    <location>
        <begin position="87"/>
        <end position="106"/>
    </location>
</feature>
<dbReference type="AlphaFoldDB" id="A0A6C0TXI0"/>
<evidence type="ECO:0000313" key="3">
    <source>
        <dbReference type="EMBL" id="QIB64540.1"/>
    </source>
</evidence>
<gene>
    <name evidence="3" type="ORF">G3T16_03125</name>
</gene>
<dbReference type="Pfam" id="PF04773">
    <property type="entry name" value="FecR"/>
    <property type="match status" value="1"/>
</dbReference>
<keyword evidence="1" id="KW-1133">Transmembrane helix</keyword>
<protein>
    <recommendedName>
        <fullName evidence="2">FecR protein domain-containing protein</fullName>
    </recommendedName>
</protein>
<evidence type="ECO:0000256" key="1">
    <source>
        <dbReference type="SAM" id="Phobius"/>
    </source>
</evidence>
<dbReference type="Gene3D" id="3.55.50.30">
    <property type="match status" value="1"/>
</dbReference>
<evidence type="ECO:0000313" key="4">
    <source>
        <dbReference type="Proteomes" id="UP000477680"/>
    </source>
</evidence>
<keyword evidence="1" id="KW-0472">Membrane</keyword>
<dbReference type="KEGG" id="kim:G3T16_03125"/>
<keyword evidence="4" id="KW-1185">Reference proteome</keyword>
<dbReference type="GO" id="GO:0016989">
    <property type="term" value="F:sigma factor antagonist activity"/>
    <property type="evidence" value="ECO:0007669"/>
    <property type="project" value="TreeGrafter"/>
</dbReference>
<accession>A0A6C0TXI0</accession>
<feature type="domain" description="FecR protein" evidence="2">
    <location>
        <begin position="111"/>
        <end position="203"/>
    </location>
</feature>
<reference evidence="3 4" key="1">
    <citation type="submission" date="2020-02" db="EMBL/GenBank/DDBJ databases">
        <title>Genome sequencing for Kineobactrum sp. M2.</title>
        <authorList>
            <person name="Park S.-J."/>
        </authorList>
    </citation>
    <scope>NUCLEOTIDE SEQUENCE [LARGE SCALE GENOMIC DNA]</scope>
    <source>
        <strain evidence="3 4">M2</strain>
    </source>
</reference>
<dbReference type="InterPro" id="IPR012373">
    <property type="entry name" value="Ferrdict_sens_TM"/>
</dbReference>
<dbReference type="InterPro" id="IPR006860">
    <property type="entry name" value="FecR"/>
</dbReference>